<dbReference type="InterPro" id="IPR021557">
    <property type="entry name" value="DUF3016"/>
</dbReference>
<dbReference type="Pfam" id="PF11454">
    <property type="entry name" value="DUF3016"/>
    <property type="match status" value="1"/>
</dbReference>
<proteinExistence type="predicted"/>
<name>A0A4U1B314_9GAMM</name>
<gene>
    <name evidence="1" type="ORF">E8M12_13485</name>
</gene>
<dbReference type="AlphaFoldDB" id="A0A4U1B314"/>
<dbReference type="Proteomes" id="UP000307999">
    <property type="component" value="Unassembled WGS sequence"/>
</dbReference>
<dbReference type="EMBL" id="SWDB01000032">
    <property type="protein sequence ID" value="TKB43981.1"/>
    <property type="molecule type" value="Genomic_DNA"/>
</dbReference>
<evidence type="ECO:0000313" key="1">
    <source>
        <dbReference type="EMBL" id="TKB43981.1"/>
    </source>
</evidence>
<reference evidence="1 2" key="1">
    <citation type="submission" date="2019-04" db="EMBL/GenBank/DDBJ databases">
        <title>Thalassotalea guangxiensis sp. nov., isolated from sediment of the coastal wetland.</title>
        <authorList>
            <person name="Zheng S."/>
            <person name="Zhang D."/>
        </authorList>
    </citation>
    <scope>NUCLEOTIDE SEQUENCE [LARGE SCALE GENOMIC DNA]</scope>
    <source>
        <strain evidence="1 2">ZS-4</strain>
    </source>
</reference>
<accession>A0A4U1B314</accession>
<organism evidence="1 2">
    <name type="scientific">Thalassotalea mangrovi</name>
    <dbReference type="NCBI Taxonomy" id="2572245"/>
    <lineage>
        <taxon>Bacteria</taxon>
        <taxon>Pseudomonadati</taxon>
        <taxon>Pseudomonadota</taxon>
        <taxon>Gammaproteobacteria</taxon>
        <taxon>Alteromonadales</taxon>
        <taxon>Colwelliaceae</taxon>
        <taxon>Thalassotalea</taxon>
    </lineage>
</organism>
<evidence type="ECO:0000313" key="2">
    <source>
        <dbReference type="Proteomes" id="UP000307999"/>
    </source>
</evidence>
<protein>
    <submittedName>
        <fullName evidence="1">DUF3016 domain-containing protein</fullName>
    </submittedName>
</protein>
<comment type="caution">
    <text evidence="1">The sequence shown here is derived from an EMBL/GenBank/DDBJ whole genome shotgun (WGS) entry which is preliminary data.</text>
</comment>
<dbReference type="OrthoDB" id="195620at2"/>
<sequence length="180" mass="20982">MSRLRYLFTNGGNMKRVSTMLIGVMAITSLFGVAYAGTARTEWVDPEKFVDVDPAGETRARFRERTFSQLEKHFQERAEELPTDQVLKLTFTDVDLAGDVKYMIGPNNNNYRVIEDLYFPRLEFSYQLVDGNDNVLKSGEENIKDMNFMNRVRNTRSNDSYIYEKNLFDDWFNDAILPKD</sequence>
<keyword evidence="2" id="KW-1185">Reference proteome</keyword>